<dbReference type="EMBL" id="CM047898">
    <property type="protein sequence ID" value="KAJ0106161.1"/>
    <property type="molecule type" value="Genomic_DNA"/>
</dbReference>
<evidence type="ECO:0000313" key="1">
    <source>
        <dbReference type="EMBL" id="KAJ0106161.1"/>
    </source>
</evidence>
<reference evidence="2" key="1">
    <citation type="journal article" date="2023" name="G3 (Bethesda)">
        <title>Genome assembly and association tests identify interacting loci associated with vigor, precocity, and sex in interspecific pistachio rootstocks.</title>
        <authorList>
            <person name="Palmer W."/>
            <person name="Jacygrad E."/>
            <person name="Sagayaradj S."/>
            <person name="Cavanaugh K."/>
            <person name="Han R."/>
            <person name="Bertier L."/>
            <person name="Beede B."/>
            <person name="Kafkas S."/>
            <person name="Golino D."/>
            <person name="Preece J."/>
            <person name="Michelmore R."/>
        </authorList>
    </citation>
    <scope>NUCLEOTIDE SEQUENCE [LARGE SCALE GENOMIC DNA]</scope>
</reference>
<gene>
    <name evidence="1" type="ORF">Patl1_18064</name>
</gene>
<protein>
    <submittedName>
        <fullName evidence="1">Uncharacterized protein</fullName>
    </submittedName>
</protein>
<organism evidence="1 2">
    <name type="scientific">Pistacia atlantica</name>
    <dbReference type="NCBI Taxonomy" id="434234"/>
    <lineage>
        <taxon>Eukaryota</taxon>
        <taxon>Viridiplantae</taxon>
        <taxon>Streptophyta</taxon>
        <taxon>Embryophyta</taxon>
        <taxon>Tracheophyta</taxon>
        <taxon>Spermatophyta</taxon>
        <taxon>Magnoliopsida</taxon>
        <taxon>eudicotyledons</taxon>
        <taxon>Gunneridae</taxon>
        <taxon>Pentapetalae</taxon>
        <taxon>rosids</taxon>
        <taxon>malvids</taxon>
        <taxon>Sapindales</taxon>
        <taxon>Anacardiaceae</taxon>
        <taxon>Pistacia</taxon>
    </lineage>
</organism>
<dbReference type="Proteomes" id="UP001164250">
    <property type="component" value="Chromosome 2"/>
</dbReference>
<keyword evidence="2" id="KW-1185">Reference proteome</keyword>
<name>A0ACC1C212_9ROSI</name>
<comment type="caution">
    <text evidence="1">The sequence shown here is derived from an EMBL/GenBank/DDBJ whole genome shotgun (WGS) entry which is preliminary data.</text>
</comment>
<evidence type="ECO:0000313" key="2">
    <source>
        <dbReference type="Proteomes" id="UP001164250"/>
    </source>
</evidence>
<sequence length="149" mass="16090">MLMVIDQPYPKASKSGKNNLETEMPQFCMPEKAVKVLHCWLLSLLLFKAHADASEASVKFLKAPKPFSRLNSAKFLFQVPVGGNGSCTDCTISCKLDDGIASDCGAREVSYTGLQDGNHTFVVCSNGSLGISCSSYTWIVGSRSLPLSF</sequence>
<accession>A0ACC1C212</accession>
<proteinExistence type="predicted"/>